<evidence type="ECO:0000313" key="2">
    <source>
        <dbReference type="EnsemblMetazoa" id="Aqu2.1.16894_001"/>
    </source>
</evidence>
<dbReference type="GO" id="GO:0007165">
    <property type="term" value="P:signal transduction"/>
    <property type="evidence" value="ECO:0007669"/>
    <property type="project" value="InterPro"/>
</dbReference>
<evidence type="ECO:0000259" key="1">
    <source>
        <dbReference type="PROSITE" id="PS50017"/>
    </source>
</evidence>
<feature type="domain" description="Death" evidence="1">
    <location>
        <begin position="32"/>
        <end position="107"/>
    </location>
</feature>
<dbReference type="Gene3D" id="1.10.533.10">
    <property type="entry name" value="Death Domain, Fas"/>
    <property type="match status" value="1"/>
</dbReference>
<protein>
    <recommendedName>
        <fullName evidence="1">Death domain-containing protein</fullName>
    </recommendedName>
</protein>
<dbReference type="InParanoid" id="A0A1X7TPD1"/>
<dbReference type="PROSITE" id="PS50017">
    <property type="entry name" value="DEATH_DOMAIN"/>
    <property type="match status" value="1"/>
</dbReference>
<sequence length="318" mass="36099">MRFIRCNFLLTGIKDLKKVITTLKRSSFPADRWNDLGLELHINQTELDTIGADNPLNVKGCLKKCLICWLDQNYDVDTHGKPTLKQLATAVKEMGLRAVADKIAEVREEETPEGSVTLVNVSIESNVHDEFRRLRKMFATLVTEIRKHLTKKVQHLTLETIDVARFIEEFLMLKSLTMLLNKKDDVDFDESLIEAVKLGNTFEVSVLLSLGADPYYEDDNGDSPMMLALLSERKEIARLFVTDEIKEAFDSKNETSIKMELIRMDVDKDIPHAKSSLKASSIESVQHFALRLASKSWSTTFYLSLTFTPSVTAEPSPR</sequence>
<dbReference type="SUPFAM" id="SSF48403">
    <property type="entry name" value="Ankyrin repeat"/>
    <property type="match status" value="1"/>
</dbReference>
<dbReference type="CDD" id="cd01670">
    <property type="entry name" value="Death"/>
    <property type="match status" value="1"/>
</dbReference>
<name>A0A1X7TPD1_AMPQE</name>
<dbReference type="OrthoDB" id="10038298at2759"/>
<reference evidence="2" key="1">
    <citation type="submission" date="2017-05" db="UniProtKB">
        <authorList>
            <consortium name="EnsemblMetazoa"/>
        </authorList>
    </citation>
    <scope>IDENTIFICATION</scope>
</reference>
<dbReference type="EnsemblMetazoa" id="Aqu2.1.16894_001">
    <property type="protein sequence ID" value="Aqu2.1.16894_001"/>
    <property type="gene ID" value="Aqu2.1.16894"/>
</dbReference>
<proteinExistence type="predicted"/>
<organism evidence="2">
    <name type="scientific">Amphimedon queenslandica</name>
    <name type="common">Sponge</name>
    <dbReference type="NCBI Taxonomy" id="400682"/>
    <lineage>
        <taxon>Eukaryota</taxon>
        <taxon>Metazoa</taxon>
        <taxon>Porifera</taxon>
        <taxon>Demospongiae</taxon>
        <taxon>Heteroscleromorpha</taxon>
        <taxon>Haplosclerida</taxon>
        <taxon>Niphatidae</taxon>
        <taxon>Amphimedon</taxon>
    </lineage>
</organism>
<dbReference type="Pfam" id="PF00531">
    <property type="entry name" value="Death"/>
    <property type="match status" value="1"/>
</dbReference>
<dbReference type="InterPro" id="IPR000488">
    <property type="entry name" value="Death_dom"/>
</dbReference>
<dbReference type="Gene3D" id="1.25.40.20">
    <property type="entry name" value="Ankyrin repeat-containing domain"/>
    <property type="match status" value="1"/>
</dbReference>
<dbReference type="SUPFAM" id="SSF47986">
    <property type="entry name" value="DEATH domain"/>
    <property type="match status" value="1"/>
</dbReference>
<dbReference type="AlphaFoldDB" id="A0A1X7TPD1"/>
<dbReference type="InterPro" id="IPR011029">
    <property type="entry name" value="DEATH-like_dom_sf"/>
</dbReference>
<dbReference type="InterPro" id="IPR036770">
    <property type="entry name" value="Ankyrin_rpt-contain_sf"/>
</dbReference>
<accession>A0A1X7TPD1</accession>